<evidence type="ECO:0000256" key="1">
    <source>
        <dbReference type="SAM" id="MobiDB-lite"/>
    </source>
</evidence>
<name>A0A645CPK0_9ZZZZ</name>
<dbReference type="EMBL" id="VSSQ01028925">
    <property type="protein sequence ID" value="MPM78825.1"/>
    <property type="molecule type" value="Genomic_DNA"/>
</dbReference>
<feature type="region of interest" description="Disordered" evidence="1">
    <location>
        <begin position="1"/>
        <end position="25"/>
    </location>
</feature>
<gene>
    <name evidence="2" type="ORF">SDC9_125840</name>
</gene>
<protein>
    <submittedName>
        <fullName evidence="2">Uncharacterized protein</fullName>
    </submittedName>
</protein>
<dbReference type="AlphaFoldDB" id="A0A645CPK0"/>
<reference evidence="2" key="1">
    <citation type="submission" date="2019-08" db="EMBL/GenBank/DDBJ databases">
        <authorList>
            <person name="Kucharzyk K."/>
            <person name="Murdoch R.W."/>
            <person name="Higgins S."/>
            <person name="Loffler F."/>
        </authorList>
    </citation>
    <scope>NUCLEOTIDE SEQUENCE</scope>
</reference>
<sequence length="66" mass="6795">MKPGGQGEQAQGVGDGGAGFSKPPGRFFLRQAGRVHQLTDGGGLLHGVEILTLQVLDKGGQHAIFV</sequence>
<organism evidence="2">
    <name type="scientific">bioreactor metagenome</name>
    <dbReference type="NCBI Taxonomy" id="1076179"/>
    <lineage>
        <taxon>unclassified sequences</taxon>
        <taxon>metagenomes</taxon>
        <taxon>ecological metagenomes</taxon>
    </lineage>
</organism>
<comment type="caution">
    <text evidence="2">The sequence shown here is derived from an EMBL/GenBank/DDBJ whole genome shotgun (WGS) entry which is preliminary data.</text>
</comment>
<feature type="compositionally biased region" description="Gly residues" evidence="1">
    <location>
        <begin position="1"/>
        <end position="19"/>
    </location>
</feature>
<proteinExistence type="predicted"/>
<evidence type="ECO:0000313" key="2">
    <source>
        <dbReference type="EMBL" id="MPM78825.1"/>
    </source>
</evidence>
<accession>A0A645CPK0</accession>